<accession>A0A495VT21</accession>
<gene>
    <name evidence="2" type="ORF">C8E97_0044</name>
</gene>
<keyword evidence="3" id="KW-1185">Reference proteome</keyword>
<evidence type="ECO:0000313" key="3">
    <source>
        <dbReference type="Proteomes" id="UP000282084"/>
    </source>
</evidence>
<evidence type="ECO:0000313" key="2">
    <source>
        <dbReference type="EMBL" id="RKT51565.1"/>
    </source>
</evidence>
<feature type="region of interest" description="Disordered" evidence="1">
    <location>
        <begin position="101"/>
        <end position="123"/>
    </location>
</feature>
<organism evidence="2 3">
    <name type="scientific">Saccharothrix australiensis</name>
    <dbReference type="NCBI Taxonomy" id="2072"/>
    <lineage>
        <taxon>Bacteria</taxon>
        <taxon>Bacillati</taxon>
        <taxon>Actinomycetota</taxon>
        <taxon>Actinomycetes</taxon>
        <taxon>Pseudonocardiales</taxon>
        <taxon>Pseudonocardiaceae</taxon>
        <taxon>Saccharothrix</taxon>
    </lineage>
</organism>
<protein>
    <recommendedName>
        <fullName evidence="4">Excreted virulence factor EspC (Type VII ESX diderm)</fullName>
    </recommendedName>
</protein>
<reference evidence="2 3" key="1">
    <citation type="submission" date="2018-10" db="EMBL/GenBank/DDBJ databases">
        <title>Sequencing the genomes of 1000 actinobacteria strains.</title>
        <authorList>
            <person name="Klenk H.-P."/>
        </authorList>
    </citation>
    <scope>NUCLEOTIDE SEQUENCE [LARGE SCALE GENOMIC DNA]</scope>
    <source>
        <strain evidence="2 3">DSM 43800</strain>
    </source>
</reference>
<proteinExistence type="predicted"/>
<sequence length="123" mass="13413">MIRVRRTGRSGRRHEGWETVFGVRPETLREASKGFHDGAEATGDGAELISLLRLDADALGQVPAAAEFVDALARWSGEQSDDLRRGSAWYRDAGDGLVENADSYQRADDDSTTSFRDLEGGLA</sequence>
<evidence type="ECO:0000256" key="1">
    <source>
        <dbReference type="SAM" id="MobiDB-lite"/>
    </source>
</evidence>
<name>A0A495VT21_9PSEU</name>
<comment type="caution">
    <text evidence="2">The sequence shown here is derived from an EMBL/GenBank/DDBJ whole genome shotgun (WGS) entry which is preliminary data.</text>
</comment>
<evidence type="ECO:0008006" key="4">
    <source>
        <dbReference type="Google" id="ProtNLM"/>
    </source>
</evidence>
<dbReference type="Proteomes" id="UP000282084">
    <property type="component" value="Unassembled WGS sequence"/>
</dbReference>
<dbReference type="AlphaFoldDB" id="A0A495VT21"/>
<dbReference type="EMBL" id="RBXO01000001">
    <property type="protein sequence ID" value="RKT51565.1"/>
    <property type="molecule type" value="Genomic_DNA"/>
</dbReference>